<gene>
    <name evidence="13" type="primary">clcA</name>
    <name evidence="13" type="ordered locus">TOL2_C19550</name>
</gene>
<dbReference type="PRINTS" id="PR00762">
    <property type="entry name" value="CLCHANNEL"/>
</dbReference>
<evidence type="ECO:0000256" key="10">
    <source>
        <dbReference type="PROSITE-ProRule" id="PRU00703"/>
    </source>
</evidence>
<sequence length="575" mass="62706">MVTIKNWYKTLYHKMFHLDDRLLLIIAGSIAGICSGLAAVTLRLSLEFVLEWLHPFRHYWWAFVLPGIGAMLSSLYLDRIAREGAGHGVPEVIYAVSRYGGLLRFRSSYSRLISSLLTIGSGGSAGPEAPVVMSGSSIGSNIAKLLGLNERQRITLVGCGTAGAIASIFNAPIAGLVFSIEVILGEWKFVNIIPIAIAAVAGAEISNAIIPEQVIFNHQLFQIGFPDIMASVGLAVSTAIISVLFTKALRQTGKFAKKSSFPLWVRAVVGGCTVGAIGMFMPVVLAEGYHFIQSMISGTFSMGIFITLVAVFAKIFATAMTLGWGGSGGIFAPCLVIGSLTGILFHKILFILFPSAGVASEGAYALLGMTGIISGVMQAPLTGIFLIAEITGGYETMLPLIVVSSISSTMSHYIEPASFYFKELIERGQFLRPGTDARILSDLNVSELIDTGFIKVSENMVFREFIEIIKTSSQNFFPVIEDRTDDYKGVIQINAIRKFTLDPGMYDMIFLNQIMDTEVITASLENDLQEVLDMMDINRMDSIPVVENDRFIGMISKTRILDLYRRELIMQTSVR</sequence>
<keyword evidence="8" id="KW-0868">Chloride</keyword>
<keyword evidence="9" id="KW-0407">Ion channel</keyword>
<keyword evidence="14" id="KW-1185">Reference proteome</keyword>
<evidence type="ECO:0000256" key="8">
    <source>
        <dbReference type="ARBA" id="ARBA00023214"/>
    </source>
</evidence>
<dbReference type="Gene3D" id="3.10.580.10">
    <property type="entry name" value="CBS-domain"/>
    <property type="match status" value="1"/>
</dbReference>
<feature type="transmembrane region" description="Helical" evidence="11">
    <location>
        <begin position="228"/>
        <end position="249"/>
    </location>
</feature>
<dbReference type="STRING" id="651182.TOL2_C19550"/>
<dbReference type="Proteomes" id="UP000007347">
    <property type="component" value="Chromosome"/>
</dbReference>
<feature type="transmembrane region" description="Helical" evidence="11">
    <location>
        <begin position="365"/>
        <end position="388"/>
    </location>
</feature>
<organism evidence="13 14">
    <name type="scientific">Desulfobacula toluolica (strain DSM 7467 / Tol2)</name>
    <dbReference type="NCBI Taxonomy" id="651182"/>
    <lineage>
        <taxon>Bacteria</taxon>
        <taxon>Pseudomonadati</taxon>
        <taxon>Thermodesulfobacteriota</taxon>
        <taxon>Desulfobacteria</taxon>
        <taxon>Desulfobacterales</taxon>
        <taxon>Desulfobacteraceae</taxon>
        <taxon>Desulfobacula</taxon>
    </lineage>
</organism>
<keyword evidence="6 11" id="KW-0472">Membrane</keyword>
<reference evidence="13 14" key="1">
    <citation type="journal article" date="2013" name="Environ. Microbiol.">
        <title>Complete genome, catabolic sub-proteomes and key-metabolites of Desulfobacula toluolica Tol2, a marine, aromatic compound-degrading, sulfate-reducing bacterium.</title>
        <authorList>
            <person name="Wohlbrand L."/>
            <person name="Jacob J.H."/>
            <person name="Kube M."/>
            <person name="Mussmann M."/>
            <person name="Jarling R."/>
            <person name="Beck A."/>
            <person name="Amann R."/>
            <person name="Wilkes H."/>
            <person name="Reinhardt R."/>
            <person name="Rabus R."/>
        </authorList>
    </citation>
    <scope>NUCLEOTIDE SEQUENCE [LARGE SCALE GENOMIC DNA]</scope>
    <source>
        <strain evidence="14">DSM 7467 / Tol2</strain>
    </source>
</reference>
<evidence type="ECO:0000259" key="12">
    <source>
        <dbReference type="PROSITE" id="PS51371"/>
    </source>
</evidence>
<dbReference type="InterPro" id="IPR000644">
    <property type="entry name" value="CBS_dom"/>
</dbReference>
<evidence type="ECO:0000256" key="11">
    <source>
        <dbReference type="SAM" id="Phobius"/>
    </source>
</evidence>
<dbReference type="Gene3D" id="1.10.3080.10">
    <property type="entry name" value="Clc chloride channel"/>
    <property type="match status" value="1"/>
</dbReference>
<dbReference type="SUPFAM" id="SSF54631">
    <property type="entry name" value="CBS-domain pair"/>
    <property type="match status" value="1"/>
</dbReference>
<evidence type="ECO:0000313" key="14">
    <source>
        <dbReference type="Proteomes" id="UP000007347"/>
    </source>
</evidence>
<dbReference type="CDD" id="cd00400">
    <property type="entry name" value="Voltage_gated_ClC"/>
    <property type="match status" value="1"/>
</dbReference>
<feature type="transmembrane region" description="Helical" evidence="11">
    <location>
        <begin position="329"/>
        <end position="353"/>
    </location>
</feature>
<keyword evidence="10" id="KW-0129">CBS domain</keyword>
<evidence type="ECO:0000256" key="3">
    <source>
        <dbReference type="ARBA" id="ARBA00022692"/>
    </source>
</evidence>
<dbReference type="InterPro" id="IPR046342">
    <property type="entry name" value="CBS_dom_sf"/>
</dbReference>
<evidence type="ECO:0000256" key="2">
    <source>
        <dbReference type="ARBA" id="ARBA00022448"/>
    </source>
</evidence>
<feature type="transmembrane region" description="Helical" evidence="11">
    <location>
        <begin position="58"/>
        <end position="77"/>
    </location>
</feature>
<evidence type="ECO:0000256" key="7">
    <source>
        <dbReference type="ARBA" id="ARBA00023173"/>
    </source>
</evidence>
<dbReference type="EMBL" id="FO203503">
    <property type="protein sequence ID" value="CCK80116.1"/>
    <property type="molecule type" value="Genomic_DNA"/>
</dbReference>
<comment type="subcellular location">
    <subcellularLocation>
        <location evidence="1">Membrane</location>
        <topology evidence="1">Multi-pass membrane protein</topology>
    </subcellularLocation>
</comment>
<dbReference type="RefSeq" id="WP_014957449.1">
    <property type="nucleotide sequence ID" value="NC_018645.1"/>
</dbReference>
<dbReference type="GO" id="GO:0005254">
    <property type="term" value="F:chloride channel activity"/>
    <property type="evidence" value="ECO:0007669"/>
    <property type="project" value="UniProtKB-KW"/>
</dbReference>
<keyword evidence="2" id="KW-0813">Transport</keyword>
<dbReference type="InterPro" id="IPR014743">
    <property type="entry name" value="Cl-channel_core"/>
</dbReference>
<dbReference type="SMART" id="SM00116">
    <property type="entry name" value="CBS"/>
    <property type="match status" value="2"/>
</dbReference>
<dbReference type="Pfam" id="PF00654">
    <property type="entry name" value="Voltage_CLC"/>
    <property type="match status" value="1"/>
</dbReference>
<evidence type="ECO:0000313" key="13">
    <source>
        <dbReference type="EMBL" id="CCK80116.1"/>
    </source>
</evidence>
<keyword evidence="7" id="KW-0869">Chloride channel</keyword>
<dbReference type="InterPro" id="IPR001807">
    <property type="entry name" value="ClC"/>
</dbReference>
<feature type="transmembrane region" description="Helical" evidence="11">
    <location>
        <begin position="21"/>
        <end position="46"/>
    </location>
</feature>
<evidence type="ECO:0000256" key="1">
    <source>
        <dbReference type="ARBA" id="ARBA00004141"/>
    </source>
</evidence>
<dbReference type="PANTHER" id="PTHR43427">
    <property type="entry name" value="CHLORIDE CHANNEL PROTEIN CLC-E"/>
    <property type="match status" value="1"/>
</dbReference>
<name>K0NG41_DESTT</name>
<feature type="transmembrane region" description="Helical" evidence="11">
    <location>
        <begin position="154"/>
        <end position="180"/>
    </location>
</feature>
<accession>K0NG41</accession>
<keyword evidence="3 11" id="KW-0812">Transmembrane</keyword>
<evidence type="ECO:0000256" key="9">
    <source>
        <dbReference type="ARBA" id="ARBA00023303"/>
    </source>
</evidence>
<keyword evidence="5" id="KW-0406">Ion transport</keyword>
<proteinExistence type="predicted"/>
<keyword evidence="4 11" id="KW-1133">Transmembrane helix</keyword>
<dbReference type="InterPro" id="IPR050368">
    <property type="entry name" value="ClC-type_chloride_channel"/>
</dbReference>
<evidence type="ECO:0000256" key="5">
    <source>
        <dbReference type="ARBA" id="ARBA00023065"/>
    </source>
</evidence>
<feature type="domain" description="CBS" evidence="12">
    <location>
        <begin position="515"/>
        <end position="572"/>
    </location>
</feature>
<feature type="transmembrane region" description="Helical" evidence="11">
    <location>
        <begin position="261"/>
        <end position="285"/>
    </location>
</feature>
<evidence type="ECO:0000256" key="4">
    <source>
        <dbReference type="ARBA" id="ARBA00022989"/>
    </source>
</evidence>
<dbReference type="SUPFAM" id="SSF81340">
    <property type="entry name" value="Clc chloride channel"/>
    <property type="match status" value="1"/>
</dbReference>
<dbReference type="KEGG" id="dto:TOL2_C19550"/>
<feature type="transmembrane region" description="Helical" evidence="11">
    <location>
        <begin position="291"/>
        <end position="317"/>
    </location>
</feature>
<evidence type="ECO:0000256" key="6">
    <source>
        <dbReference type="ARBA" id="ARBA00023136"/>
    </source>
</evidence>
<dbReference type="Pfam" id="PF00571">
    <property type="entry name" value="CBS"/>
    <property type="match status" value="1"/>
</dbReference>
<dbReference type="GO" id="GO:0034707">
    <property type="term" value="C:chloride channel complex"/>
    <property type="evidence" value="ECO:0007669"/>
    <property type="project" value="UniProtKB-KW"/>
</dbReference>
<dbReference type="AlphaFoldDB" id="K0NG41"/>
<dbReference type="PANTHER" id="PTHR43427:SF6">
    <property type="entry name" value="CHLORIDE CHANNEL PROTEIN CLC-E"/>
    <property type="match status" value="1"/>
</dbReference>
<dbReference type="HOGENOM" id="CLU_015263_5_1_7"/>
<dbReference type="PROSITE" id="PS51371">
    <property type="entry name" value="CBS"/>
    <property type="match status" value="1"/>
</dbReference>
<protein>
    <submittedName>
        <fullName evidence="13">ClcA: H(+)/Cl(-) exchange transporter</fullName>
    </submittedName>
</protein>